<feature type="modified residue" description="Phosphohistidine" evidence="6">
    <location>
        <position position="55"/>
    </location>
</feature>
<evidence type="ECO:0000256" key="3">
    <source>
        <dbReference type="ARBA" id="ARBA00022553"/>
    </source>
</evidence>
<dbReference type="InterPro" id="IPR002545">
    <property type="entry name" value="CheW-lke_dom"/>
</dbReference>
<dbReference type="PANTHER" id="PTHR43395">
    <property type="entry name" value="SENSOR HISTIDINE KINASE CHEA"/>
    <property type="match status" value="1"/>
</dbReference>
<evidence type="ECO:0000259" key="8">
    <source>
        <dbReference type="PROSITE" id="PS50851"/>
    </source>
</evidence>
<proteinExistence type="predicted"/>
<dbReference type="HOGENOM" id="CLU_000650_3_6_7"/>
<keyword evidence="5 10" id="KW-0418">Kinase</keyword>
<dbReference type="eggNOG" id="COG0643">
    <property type="taxonomic scope" value="Bacteria"/>
</dbReference>
<protein>
    <recommendedName>
        <fullName evidence="2">histidine kinase</fullName>
        <ecNumber evidence="2">2.7.13.3</ecNumber>
    </recommendedName>
</protein>
<dbReference type="SUPFAM" id="SSF55874">
    <property type="entry name" value="ATPase domain of HSP90 chaperone/DNA topoisomerase II/histidine kinase"/>
    <property type="match status" value="1"/>
</dbReference>
<dbReference type="InterPro" id="IPR004358">
    <property type="entry name" value="Sig_transdc_His_kin-like_C"/>
</dbReference>
<dbReference type="EMBL" id="CP001089">
    <property type="protein sequence ID" value="ACD95839.1"/>
    <property type="molecule type" value="Genomic_DNA"/>
</dbReference>
<evidence type="ECO:0000256" key="2">
    <source>
        <dbReference type="ARBA" id="ARBA00012438"/>
    </source>
</evidence>
<dbReference type="SMART" id="SM01231">
    <property type="entry name" value="H-kinase_dim"/>
    <property type="match status" value="1"/>
</dbReference>
<dbReference type="SMART" id="SM00073">
    <property type="entry name" value="HPT"/>
    <property type="match status" value="1"/>
</dbReference>
<dbReference type="Gene3D" id="1.20.120.160">
    <property type="entry name" value="HPT domain"/>
    <property type="match status" value="1"/>
</dbReference>
<dbReference type="Gene3D" id="2.30.30.40">
    <property type="entry name" value="SH3 Domains"/>
    <property type="match status" value="1"/>
</dbReference>
<dbReference type="InterPro" id="IPR005467">
    <property type="entry name" value="His_kinase_dom"/>
</dbReference>
<dbReference type="KEGG" id="glo:Glov_2123"/>
<dbReference type="CDD" id="cd16916">
    <property type="entry name" value="HATPase_CheA-like"/>
    <property type="match status" value="1"/>
</dbReference>
<evidence type="ECO:0000256" key="4">
    <source>
        <dbReference type="ARBA" id="ARBA00022679"/>
    </source>
</evidence>
<dbReference type="Pfam" id="PF02518">
    <property type="entry name" value="HATPase_c"/>
    <property type="match status" value="1"/>
</dbReference>
<dbReference type="InterPro" id="IPR036097">
    <property type="entry name" value="HisK_dim/P_sf"/>
</dbReference>
<feature type="domain" description="CheW-like" evidence="8">
    <location>
        <begin position="563"/>
        <end position="697"/>
    </location>
</feature>
<dbReference type="FunFam" id="3.30.565.10:FF:000016">
    <property type="entry name" value="Chemotaxis protein CheA, putative"/>
    <property type="match status" value="1"/>
</dbReference>
<dbReference type="InterPro" id="IPR004105">
    <property type="entry name" value="CheA-like_dim"/>
</dbReference>
<accession>B3E3M0</accession>
<dbReference type="PROSITE" id="PS50894">
    <property type="entry name" value="HPT"/>
    <property type="match status" value="1"/>
</dbReference>
<reference evidence="10 11" key="1">
    <citation type="submission" date="2008-05" db="EMBL/GenBank/DDBJ databases">
        <title>Complete sequence of chromosome of Geobacter lovleyi SZ.</title>
        <authorList>
            <consortium name="US DOE Joint Genome Institute"/>
            <person name="Lucas S."/>
            <person name="Copeland A."/>
            <person name="Lapidus A."/>
            <person name="Glavina del Rio T."/>
            <person name="Dalin E."/>
            <person name="Tice H."/>
            <person name="Bruce D."/>
            <person name="Goodwin L."/>
            <person name="Pitluck S."/>
            <person name="Chertkov O."/>
            <person name="Meincke L."/>
            <person name="Brettin T."/>
            <person name="Detter J.C."/>
            <person name="Han C."/>
            <person name="Tapia R."/>
            <person name="Kuske C.R."/>
            <person name="Schmutz J."/>
            <person name="Larimer F."/>
            <person name="Land M."/>
            <person name="Hauser L."/>
            <person name="Kyrpides N."/>
            <person name="Mikhailova N."/>
            <person name="Sung Y."/>
            <person name="Fletcher K.E."/>
            <person name="Ritalahti K.M."/>
            <person name="Loeffler F.E."/>
            <person name="Richardson P."/>
        </authorList>
    </citation>
    <scope>NUCLEOTIDE SEQUENCE [LARGE SCALE GENOMIC DNA]</scope>
    <source>
        <strain evidence="11">ATCC BAA-1151 / DSM 17278 / SZ</strain>
    </source>
</reference>
<feature type="domain" description="Histidine kinase" evidence="7">
    <location>
        <begin position="306"/>
        <end position="561"/>
    </location>
</feature>
<dbReference type="InterPro" id="IPR036890">
    <property type="entry name" value="HATPase_C_sf"/>
</dbReference>
<dbReference type="SUPFAM" id="SSF47226">
    <property type="entry name" value="Histidine-containing phosphotransfer domain, HPT domain"/>
    <property type="match status" value="1"/>
</dbReference>
<evidence type="ECO:0000256" key="6">
    <source>
        <dbReference type="PROSITE-ProRule" id="PRU00110"/>
    </source>
</evidence>
<dbReference type="SUPFAM" id="SSF47384">
    <property type="entry name" value="Homodimeric domain of signal transducing histidine kinase"/>
    <property type="match status" value="1"/>
</dbReference>
<evidence type="ECO:0000313" key="11">
    <source>
        <dbReference type="Proteomes" id="UP000002420"/>
    </source>
</evidence>
<dbReference type="STRING" id="398767.Glov_2123"/>
<dbReference type="CDD" id="cd00088">
    <property type="entry name" value="HPT"/>
    <property type="match status" value="1"/>
</dbReference>
<dbReference type="OrthoDB" id="9803176at2"/>
<dbReference type="EC" id="2.7.13.3" evidence="2"/>
<keyword evidence="3 6" id="KW-0597">Phosphoprotein</keyword>
<dbReference type="RefSeq" id="WP_012470178.1">
    <property type="nucleotide sequence ID" value="NC_010814.1"/>
</dbReference>
<dbReference type="InterPro" id="IPR036061">
    <property type="entry name" value="CheW-like_dom_sf"/>
</dbReference>
<dbReference type="GO" id="GO:0005737">
    <property type="term" value="C:cytoplasm"/>
    <property type="evidence" value="ECO:0007669"/>
    <property type="project" value="InterPro"/>
</dbReference>
<dbReference type="InterPro" id="IPR003594">
    <property type="entry name" value="HATPase_dom"/>
</dbReference>
<dbReference type="InterPro" id="IPR051315">
    <property type="entry name" value="Bact_Chemotaxis_CheA"/>
</dbReference>
<evidence type="ECO:0000259" key="7">
    <source>
        <dbReference type="PROSITE" id="PS50109"/>
    </source>
</evidence>
<evidence type="ECO:0000256" key="1">
    <source>
        <dbReference type="ARBA" id="ARBA00000085"/>
    </source>
</evidence>
<evidence type="ECO:0000313" key="10">
    <source>
        <dbReference type="EMBL" id="ACD95839.1"/>
    </source>
</evidence>
<dbReference type="SMART" id="SM00387">
    <property type="entry name" value="HATPase_c"/>
    <property type="match status" value="1"/>
</dbReference>
<dbReference type="GO" id="GO:0000155">
    <property type="term" value="F:phosphorelay sensor kinase activity"/>
    <property type="evidence" value="ECO:0007669"/>
    <property type="project" value="InterPro"/>
</dbReference>
<keyword evidence="4" id="KW-0808">Transferase</keyword>
<dbReference type="Gene3D" id="3.30.565.10">
    <property type="entry name" value="Histidine kinase-like ATPase, C-terminal domain"/>
    <property type="match status" value="1"/>
</dbReference>
<dbReference type="CDD" id="cd00731">
    <property type="entry name" value="CheA_reg"/>
    <property type="match status" value="1"/>
</dbReference>
<evidence type="ECO:0000256" key="5">
    <source>
        <dbReference type="ARBA" id="ARBA00022777"/>
    </source>
</evidence>
<dbReference type="Pfam" id="PF02895">
    <property type="entry name" value="H-kinase_dim"/>
    <property type="match status" value="1"/>
</dbReference>
<gene>
    <name evidence="10" type="ordered locus">Glov_2123</name>
</gene>
<dbReference type="SUPFAM" id="SSF50341">
    <property type="entry name" value="CheW-like"/>
    <property type="match status" value="1"/>
</dbReference>
<organism evidence="10 11">
    <name type="scientific">Trichlorobacter lovleyi (strain ATCC BAA-1151 / DSM 17278 / SZ)</name>
    <name type="common">Geobacter lovleyi</name>
    <dbReference type="NCBI Taxonomy" id="398767"/>
    <lineage>
        <taxon>Bacteria</taxon>
        <taxon>Pseudomonadati</taxon>
        <taxon>Thermodesulfobacteriota</taxon>
        <taxon>Desulfuromonadia</taxon>
        <taxon>Geobacterales</taxon>
        <taxon>Geobacteraceae</taxon>
        <taxon>Trichlorobacter</taxon>
    </lineage>
</organism>
<dbReference type="SMART" id="SM00260">
    <property type="entry name" value="CheW"/>
    <property type="match status" value="1"/>
</dbReference>
<dbReference type="Proteomes" id="UP000002420">
    <property type="component" value="Chromosome"/>
</dbReference>
<name>B3E3M0_TRIL1</name>
<dbReference type="Pfam" id="PF01627">
    <property type="entry name" value="Hpt"/>
    <property type="match status" value="1"/>
</dbReference>
<dbReference type="InterPro" id="IPR008207">
    <property type="entry name" value="Sig_transdc_His_kin_Hpt_dom"/>
</dbReference>
<feature type="domain" description="HPt" evidence="9">
    <location>
        <begin position="4"/>
        <end position="112"/>
    </location>
</feature>
<dbReference type="PRINTS" id="PR00344">
    <property type="entry name" value="BCTRLSENSOR"/>
</dbReference>
<sequence>MSSSSPPSSDAARDFLAEAEEIVEELGTQLADLADMAEKGAWEPDLLNAIFRGAHSLKGLAGMFGFGMIAETAHHAENLLDWLRMGKISLTPAVLELLFSSAELLTTLLRACVDGTLDQHQAAASAHASAIAACLNPAEPVTAAPLLEQLGLSDSLMGALTEYEEHRLKENCSKGRHIYVVHASFELTTFDQGLAELTDILKGCGEVISTLPSVGERIETHIDFDLLTGTDRNEQELSALLKHLDVSILLAGAPKGDAKAAALPDRADFQPVAVTASASETADTPVVLPASELPGASPDEAFSAKSMSRTVRVDIGKLDELMNIVGELVLAHSSISSIANRMRTEGFSRMAIDLGKAAKGLERRLTDLQKGVMDIRMIPVGQLYEKMSRIVRKISREQGKKIELKLYGAETELDKLIVEDIADPLMHIIRNAIDHGIESPERRLAAGKDERGTVRLSSFQKGNHVVIEVEDDGAGIDLEKVKQKALSKGLVQDINGMSDREALDLIFMPGFSTADTITDISGRGVGMDVVRNNIAAVSGMVDIETRLGQGSRFTIILPITLAIIKALIIFCAGRTYAIPITSVVESLILEPADIKTVEGKEVINLREQTLPLLRLERLFRVERVGINPGEQYVVVVGSAEKRLGIVVDDLLGQQDIVIKPLGPAFRTLRGISGAADLGDQRTILVLDAGGIIAETMRGSGA</sequence>
<comment type="catalytic activity">
    <reaction evidence="1">
        <text>ATP + protein L-histidine = ADP + protein N-phospho-L-histidine.</text>
        <dbReference type="EC" id="2.7.13.3"/>
    </reaction>
</comment>
<dbReference type="Pfam" id="PF01584">
    <property type="entry name" value="CheW"/>
    <property type="match status" value="1"/>
</dbReference>
<dbReference type="Gene3D" id="1.10.287.560">
    <property type="entry name" value="Histidine kinase CheA-like, homodimeric domain"/>
    <property type="match status" value="1"/>
</dbReference>
<dbReference type="AlphaFoldDB" id="B3E3M0"/>
<dbReference type="PROSITE" id="PS50851">
    <property type="entry name" value="CHEW"/>
    <property type="match status" value="1"/>
</dbReference>
<dbReference type="PROSITE" id="PS50109">
    <property type="entry name" value="HIS_KIN"/>
    <property type="match status" value="1"/>
</dbReference>
<dbReference type="InterPro" id="IPR036641">
    <property type="entry name" value="HPT_dom_sf"/>
</dbReference>
<dbReference type="PANTHER" id="PTHR43395:SF1">
    <property type="entry name" value="CHEMOTAXIS PROTEIN CHEA"/>
    <property type="match status" value="1"/>
</dbReference>
<dbReference type="InterPro" id="IPR037006">
    <property type="entry name" value="CheA-like_homodim_sf"/>
</dbReference>
<keyword evidence="11" id="KW-1185">Reference proteome</keyword>
<dbReference type="GO" id="GO:0006935">
    <property type="term" value="P:chemotaxis"/>
    <property type="evidence" value="ECO:0007669"/>
    <property type="project" value="InterPro"/>
</dbReference>
<evidence type="ECO:0000259" key="9">
    <source>
        <dbReference type="PROSITE" id="PS50894"/>
    </source>
</evidence>